<keyword evidence="3" id="KW-1185">Reference proteome</keyword>
<evidence type="ECO:0000313" key="2">
    <source>
        <dbReference type="EMBL" id="NYG07412.1"/>
    </source>
</evidence>
<protein>
    <submittedName>
        <fullName evidence="2">Uncharacterized protein</fullName>
    </submittedName>
</protein>
<gene>
    <name evidence="2" type="ORF">BJ986_001899</name>
</gene>
<evidence type="ECO:0000256" key="1">
    <source>
        <dbReference type="SAM" id="MobiDB-lite"/>
    </source>
</evidence>
<comment type="caution">
    <text evidence="2">The sequence shown here is derived from an EMBL/GenBank/DDBJ whole genome shotgun (WGS) entry which is preliminary data.</text>
</comment>
<name>A0A852WQA0_9MICO</name>
<dbReference type="AlphaFoldDB" id="A0A852WQA0"/>
<sequence length="102" mass="10703">MVRRWQQLSLDHALACVPRVRPLLDDLAAATLPATPGRVNPGRGTTASGERGATAPSVPDLGPAVLMDQLTVLVYDACAAAPDPRVLADLAARLGDLRRQLA</sequence>
<proteinExistence type="predicted"/>
<feature type="region of interest" description="Disordered" evidence="1">
    <location>
        <begin position="33"/>
        <end position="60"/>
    </location>
</feature>
<reference evidence="2 3" key="1">
    <citation type="submission" date="2020-07" db="EMBL/GenBank/DDBJ databases">
        <title>Sequencing the genomes of 1000 actinobacteria strains.</title>
        <authorList>
            <person name="Klenk H.-P."/>
        </authorList>
    </citation>
    <scope>NUCLEOTIDE SEQUENCE [LARGE SCALE GENOMIC DNA]</scope>
    <source>
        <strain evidence="2 3">DSM 23987</strain>
    </source>
</reference>
<dbReference type="RefSeq" id="WP_202881222.1">
    <property type="nucleotide sequence ID" value="NZ_JACCAB010000001.1"/>
</dbReference>
<organism evidence="2 3">
    <name type="scientific">Pedococcus badiiscoriae</name>
    <dbReference type="NCBI Taxonomy" id="642776"/>
    <lineage>
        <taxon>Bacteria</taxon>
        <taxon>Bacillati</taxon>
        <taxon>Actinomycetota</taxon>
        <taxon>Actinomycetes</taxon>
        <taxon>Micrococcales</taxon>
        <taxon>Intrasporangiaceae</taxon>
        <taxon>Pedococcus</taxon>
    </lineage>
</organism>
<dbReference type="EMBL" id="JACCAB010000001">
    <property type="protein sequence ID" value="NYG07412.1"/>
    <property type="molecule type" value="Genomic_DNA"/>
</dbReference>
<accession>A0A852WQA0</accession>
<evidence type="ECO:0000313" key="3">
    <source>
        <dbReference type="Proteomes" id="UP000573599"/>
    </source>
</evidence>
<dbReference type="Proteomes" id="UP000573599">
    <property type="component" value="Unassembled WGS sequence"/>
</dbReference>